<evidence type="ECO:0000256" key="7">
    <source>
        <dbReference type="ARBA" id="ARBA00041070"/>
    </source>
</evidence>
<dbReference type="InterPro" id="IPR007872">
    <property type="entry name" value="DPH_MB_dom"/>
</dbReference>
<evidence type="ECO:0000256" key="2">
    <source>
        <dbReference type="ARBA" id="ARBA00005156"/>
    </source>
</evidence>
<dbReference type="AlphaFoldDB" id="A0A3M6W0A9"/>
<keyword evidence="4" id="KW-0408">Iron</keyword>
<evidence type="ECO:0000256" key="8">
    <source>
        <dbReference type="ARBA" id="ARBA00048125"/>
    </source>
</evidence>
<dbReference type="InterPro" id="IPR036671">
    <property type="entry name" value="DPH_MB_sf"/>
</dbReference>
<dbReference type="FunFam" id="3.10.660.10:FF:000001">
    <property type="entry name" value="Diphthamide biosynthesis 3"/>
    <property type="match status" value="1"/>
</dbReference>
<comment type="pathway">
    <text evidence="2">Protein modification; peptidyl-diphthamide biosynthesis.</text>
</comment>
<evidence type="ECO:0000256" key="1">
    <source>
        <dbReference type="ARBA" id="ARBA00001954"/>
    </source>
</evidence>
<dbReference type="EMBL" id="QWIJ01002439">
    <property type="protein sequence ID" value="RMX71929.1"/>
    <property type="molecule type" value="Genomic_DNA"/>
</dbReference>
<comment type="catalytic activity">
    <reaction evidence="8">
        <text>2 [3Fe-4S](0)-[protein] + 2 Fe(2+)-[Dph3] + NADH = 2 [4Fe-4S](1+)-[protein] + 2 [Dph3] + NAD(+) + H(+)</text>
        <dbReference type="Rhea" id="RHEA:71239"/>
        <dbReference type="Rhea" id="RHEA-COMP:17997"/>
        <dbReference type="Rhea" id="RHEA-COMP:17998"/>
        <dbReference type="Rhea" id="RHEA-COMP:18001"/>
        <dbReference type="Rhea" id="RHEA-COMP:18002"/>
        <dbReference type="ChEBI" id="CHEBI:15378"/>
        <dbReference type="ChEBI" id="CHEBI:29033"/>
        <dbReference type="ChEBI" id="CHEBI:33723"/>
        <dbReference type="ChEBI" id="CHEBI:47402"/>
        <dbReference type="ChEBI" id="CHEBI:57540"/>
        <dbReference type="ChEBI" id="CHEBI:57945"/>
        <dbReference type="ChEBI" id="CHEBI:83228"/>
    </reaction>
</comment>
<comment type="caution">
    <text evidence="11">The sequence shown here is derived from an EMBL/GenBank/DDBJ whole genome shotgun (WGS) entry which is preliminary data.</text>
</comment>
<gene>
    <name evidence="11" type="ORF">D0869_15130</name>
</gene>
<proteinExistence type="inferred from homology"/>
<evidence type="ECO:0000256" key="9">
    <source>
        <dbReference type="SAM" id="MobiDB-lite"/>
    </source>
</evidence>
<dbReference type="Gene3D" id="3.10.660.10">
    <property type="entry name" value="DPH Zinc finger"/>
    <property type="match status" value="1"/>
</dbReference>
<dbReference type="PANTHER" id="PTHR21454:SF31">
    <property type="entry name" value="DIPHTHAMIDE BIOSYNTHESIS PROTEIN 3"/>
    <property type="match status" value="1"/>
</dbReference>
<dbReference type="Pfam" id="PF05207">
    <property type="entry name" value="Zn_ribbon_CSL"/>
    <property type="match status" value="1"/>
</dbReference>
<dbReference type="Proteomes" id="UP000281245">
    <property type="component" value="Unassembled WGS sequence"/>
</dbReference>
<accession>A0A3M6W0A9</accession>
<evidence type="ECO:0000256" key="4">
    <source>
        <dbReference type="ARBA" id="ARBA00023004"/>
    </source>
</evidence>
<feature type="domain" description="DPH-type MB" evidence="10">
    <location>
        <begin position="32"/>
        <end position="89"/>
    </location>
</feature>
<dbReference type="PANTHER" id="PTHR21454">
    <property type="entry name" value="DPH3 HOMOLOG-RELATED"/>
    <property type="match status" value="1"/>
</dbReference>
<name>A0A3M6W0A9_HORWE</name>
<dbReference type="OrthoDB" id="66964at2759"/>
<feature type="compositionally biased region" description="Basic and acidic residues" evidence="9">
    <location>
        <begin position="92"/>
        <end position="109"/>
    </location>
</feature>
<evidence type="ECO:0000256" key="6">
    <source>
        <dbReference type="ARBA" id="ARBA00036267"/>
    </source>
</evidence>
<dbReference type="UniPathway" id="UPA00559"/>
<comment type="similarity">
    <text evidence="5">Belongs to the DPH3 family.</text>
</comment>
<comment type="cofactor">
    <cofactor evidence="1">
        <name>Fe(2+)</name>
        <dbReference type="ChEBI" id="CHEBI:29033"/>
    </cofactor>
</comment>
<evidence type="ECO:0000259" key="10">
    <source>
        <dbReference type="PROSITE" id="PS51074"/>
    </source>
</evidence>
<keyword evidence="3" id="KW-0479">Metal-binding</keyword>
<organism evidence="11 12">
    <name type="scientific">Hortaea werneckii</name>
    <name type="common">Black yeast</name>
    <name type="synonym">Cladosporium werneckii</name>
    <dbReference type="NCBI Taxonomy" id="91943"/>
    <lineage>
        <taxon>Eukaryota</taxon>
        <taxon>Fungi</taxon>
        <taxon>Dikarya</taxon>
        <taxon>Ascomycota</taxon>
        <taxon>Pezizomycotina</taxon>
        <taxon>Dothideomycetes</taxon>
        <taxon>Dothideomycetidae</taxon>
        <taxon>Mycosphaerellales</taxon>
        <taxon>Teratosphaeriaceae</taxon>
        <taxon>Hortaea</taxon>
    </lineage>
</organism>
<comment type="catalytic activity">
    <reaction evidence="6">
        <text>[3Fe-4S](1+)-[protein] + Fe(2+)-[Dph3] = [3Fe-4S](0)-[protein] + Fe(3+)-[Dph3]</text>
        <dbReference type="Rhea" id="RHEA:71235"/>
        <dbReference type="Rhea" id="RHEA-COMP:17996"/>
        <dbReference type="Rhea" id="RHEA-COMP:17997"/>
        <dbReference type="Rhea" id="RHEA-COMP:18002"/>
        <dbReference type="Rhea" id="RHEA-COMP:18003"/>
        <dbReference type="ChEBI" id="CHEBI:29033"/>
        <dbReference type="ChEBI" id="CHEBI:29034"/>
        <dbReference type="ChEBI" id="CHEBI:33751"/>
        <dbReference type="ChEBI" id="CHEBI:47402"/>
        <dbReference type="ChEBI" id="CHEBI:83228"/>
    </reaction>
</comment>
<evidence type="ECO:0000256" key="5">
    <source>
        <dbReference type="ARBA" id="ARBA00024032"/>
    </source>
</evidence>
<dbReference type="PROSITE" id="PS51074">
    <property type="entry name" value="DPH_MB"/>
    <property type="match status" value="1"/>
</dbReference>
<dbReference type="InterPro" id="IPR044248">
    <property type="entry name" value="DPH3/4-like"/>
</dbReference>
<dbReference type="SUPFAM" id="SSF144217">
    <property type="entry name" value="CSL zinc finger"/>
    <property type="match status" value="1"/>
</dbReference>
<protein>
    <recommendedName>
        <fullName evidence="7">Diphthamide biosynthesis protein 3</fullName>
    </recommendedName>
</protein>
<reference evidence="11 12" key="1">
    <citation type="journal article" date="2018" name="BMC Genomics">
        <title>Genomic evidence for intraspecific hybridization in a clonal and extremely halotolerant yeast.</title>
        <authorList>
            <person name="Gostincar C."/>
            <person name="Stajich J.E."/>
            <person name="Zupancic J."/>
            <person name="Zalar P."/>
            <person name="Gunde-Cimerman N."/>
        </authorList>
    </citation>
    <scope>NUCLEOTIDE SEQUENCE [LARGE SCALE GENOMIC DNA]</scope>
    <source>
        <strain evidence="11 12">EXF-6656</strain>
    </source>
</reference>
<evidence type="ECO:0000313" key="11">
    <source>
        <dbReference type="EMBL" id="RMX71929.1"/>
    </source>
</evidence>
<feature type="region of interest" description="Disordered" evidence="9">
    <location>
        <begin position="92"/>
        <end position="121"/>
    </location>
</feature>
<sequence>MLHMRQPKETHPNTFPQLAHLGQTASMADENIYDEIEIEDMTWDPTMQIYHYPCPCGDRFEISIDDLRDEETDIAVCPSCSLQIRVIYEVDDLPKPESEQKQEEVKKSVETQAQQPVAAAA</sequence>
<dbReference type="GO" id="GO:0046872">
    <property type="term" value="F:metal ion binding"/>
    <property type="evidence" value="ECO:0007669"/>
    <property type="project" value="UniProtKB-KW"/>
</dbReference>
<evidence type="ECO:0000256" key="3">
    <source>
        <dbReference type="ARBA" id="ARBA00022723"/>
    </source>
</evidence>
<dbReference type="GO" id="GO:0017183">
    <property type="term" value="P:protein histidyl modification to diphthamide"/>
    <property type="evidence" value="ECO:0007669"/>
    <property type="project" value="UniProtKB-UniPathway"/>
</dbReference>
<dbReference type="VEuPathDB" id="FungiDB:BTJ68_07903"/>
<evidence type="ECO:0000313" key="12">
    <source>
        <dbReference type="Proteomes" id="UP000281245"/>
    </source>
</evidence>